<proteinExistence type="predicted"/>
<keyword evidence="2" id="KW-1185">Reference proteome</keyword>
<dbReference type="Proteomes" id="UP000323242">
    <property type="component" value="Unassembled WGS sequence"/>
</dbReference>
<organism evidence="1 2">
    <name type="scientific">Streptomyces parvus</name>
    <dbReference type="NCBI Taxonomy" id="66428"/>
    <lineage>
        <taxon>Bacteria</taxon>
        <taxon>Bacillati</taxon>
        <taxon>Actinomycetota</taxon>
        <taxon>Actinomycetes</taxon>
        <taxon>Kitasatosporales</taxon>
        <taxon>Streptomycetaceae</taxon>
        <taxon>Streptomyces</taxon>
    </lineage>
</organism>
<dbReference type="AlphaFoldDB" id="A0A5D4JI30"/>
<reference evidence="1 2" key="1">
    <citation type="submission" date="2019-08" db="EMBL/GenBank/DDBJ databases">
        <title>Draft genome for granaticin producer strain Streptomyces parvus C05.</title>
        <authorList>
            <person name="Gonzalez-Pimentel J.L."/>
        </authorList>
    </citation>
    <scope>NUCLEOTIDE SEQUENCE [LARGE SCALE GENOMIC DNA]</scope>
    <source>
        <strain evidence="1 2">C05</strain>
    </source>
</reference>
<protein>
    <submittedName>
        <fullName evidence="1">Uncharacterized protein</fullName>
    </submittedName>
</protein>
<evidence type="ECO:0000313" key="2">
    <source>
        <dbReference type="Proteomes" id="UP000323242"/>
    </source>
</evidence>
<dbReference type="EMBL" id="VSZQ01000031">
    <property type="protein sequence ID" value="TYR65091.1"/>
    <property type="molecule type" value="Genomic_DNA"/>
</dbReference>
<name>A0A5D4JI30_9ACTN</name>
<comment type="caution">
    <text evidence="1">The sequence shown here is derived from an EMBL/GenBank/DDBJ whole genome shotgun (WGS) entry which is preliminary data.</text>
</comment>
<evidence type="ECO:0000313" key="1">
    <source>
        <dbReference type="EMBL" id="TYR65091.1"/>
    </source>
</evidence>
<accession>A0A5D4JI30</accession>
<gene>
    <name evidence="1" type="ORF">FY004_07930</name>
</gene>
<sequence length="86" mass="9506">MTTWKDHQEVNVVITGVASAGSQVDADGITGFIDQAKHPSWWSEDVQPPQVGDRLRTVVLDDTRNPPRLSALQSDIEIARALRGRK</sequence>